<gene>
    <name evidence="2" type="ORF">METZ01_LOCUS456494</name>
</gene>
<dbReference type="AlphaFoldDB" id="A0A383A7N2"/>
<evidence type="ECO:0000313" key="2">
    <source>
        <dbReference type="EMBL" id="SVE03640.1"/>
    </source>
</evidence>
<feature type="domain" description="Glycosyltransferase subfamily 4-like N-terminal" evidence="1">
    <location>
        <begin position="97"/>
        <end position="223"/>
    </location>
</feature>
<evidence type="ECO:0000259" key="1">
    <source>
        <dbReference type="Pfam" id="PF13579"/>
    </source>
</evidence>
<organism evidence="2">
    <name type="scientific">marine metagenome</name>
    <dbReference type="NCBI Taxonomy" id="408172"/>
    <lineage>
        <taxon>unclassified sequences</taxon>
        <taxon>metagenomes</taxon>
        <taxon>ecological metagenomes</taxon>
    </lineage>
</organism>
<dbReference type="SUPFAM" id="SSF53756">
    <property type="entry name" value="UDP-Glycosyltransferase/glycogen phosphorylase"/>
    <property type="match status" value="1"/>
</dbReference>
<name>A0A383A7N2_9ZZZZ</name>
<protein>
    <recommendedName>
        <fullName evidence="1">Glycosyltransferase subfamily 4-like N-terminal domain-containing protein</fullName>
    </recommendedName>
</protein>
<dbReference type="Pfam" id="PF13579">
    <property type="entry name" value="Glyco_trans_4_4"/>
    <property type="match status" value="1"/>
</dbReference>
<dbReference type="InterPro" id="IPR028098">
    <property type="entry name" value="Glyco_trans_4-like_N"/>
</dbReference>
<accession>A0A383A7N2</accession>
<proteinExistence type="predicted"/>
<sequence length="224" mass="25200">MTHLPVTAERSVLFVAYHFPPMRSAGVERSAKFVRYLPEFGFAPLVLSTRAFGGNADDGVVRCWESVGLYRRLLNPAARADPESASRTRTAGGQAGWLRAFRRVLFVPDGQITWLPGAAWSALRALRRQPTDLIYTSSPPWSAHLLGRFLKEQTGLPWVADFRDAWLYDPLDPALLTMPYRRELERRLEASVLAEADAVIAATQITADDLRCRYPEQAHKIHIV</sequence>
<reference evidence="2" key="1">
    <citation type="submission" date="2018-05" db="EMBL/GenBank/DDBJ databases">
        <authorList>
            <person name="Lanie J.A."/>
            <person name="Ng W.-L."/>
            <person name="Kazmierczak K.M."/>
            <person name="Andrzejewski T.M."/>
            <person name="Davidsen T.M."/>
            <person name="Wayne K.J."/>
            <person name="Tettelin H."/>
            <person name="Glass J.I."/>
            <person name="Rusch D."/>
            <person name="Podicherti R."/>
            <person name="Tsui H.-C.T."/>
            <person name="Winkler M.E."/>
        </authorList>
    </citation>
    <scope>NUCLEOTIDE SEQUENCE</scope>
</reference>
<dbReference type="Gene3D" id="3.40.50.2000">
    <property type="entry name" value="Glycogen Phosphorylase B"/>
    <property type="match status" value="1"/>
</dbReference>
<feature type="non-terminal residue" evidence="2">
    <location>
        <position position="224"/>
    </location>
</feature>
<dbReference type="EMBL" id="UINC01189792">
    <property type="protein sequence ID" value="SVE03640.1"/>
    <property type="molecule type" value="Genomic_DNA"/>
</dbReference>